<keyword evidence="2" id="KW-1185">Reference proteome</keyword>
<sequence length="74" mass="8790">MMTHLSRHEVLRSDSSTPCTRYEEKSMHSYTLRIIHFRRRAATNIVSLLQSKTMACYHLIASYCRPLSPLCYYY</sequence>
<dbReference type="InParanoid" id="A0A1X2HQ62"/>
<accession>A0A1X2HQ62</accession>
<protein>
    <submittedName>
        <fullName evidence="1">Uncharacterized protein</fullName>
    </submittedName>
</protein>
<proteinExistence type="predicted"/>
<dbReference type="AlphaFoldDB" id="A0A1X2HQ62"/>
<dbReference type="Proteomes" id="UP000242180">
    <property type="component" value="Unassembled WGS sequence"/>
</dbReference>
<comment type="caution">
    <text evidence="1">The sequence shown here is derived from an EMBL/GenBank/DDBJ whole genome shotgun (WGS) entry which is preliminary data.</text>
</comment>
<gene>
    <name evidence="1" type="ORF">BCR43DRAFT_178825</name>
</gene>
<name>A0A1X2HQ62_SYNRA</name>
<reference evidence="1 2" key="1">
    <citation type="submission" date="2016-07" db="EMBL/GenBank/DDBJ databases">
        <title>Pervasive Adenine N6-methylation of Active Genes in Fungi.</title>
        <authorList>
            <consortium name="DOE Joint Genome Institute"/>
            <person name="Mondo S.J."/>
            <person name="Dannebaum R.O."/>
            <person name="Kuo R.C."/>
            <person name="Labutti K."/>
            <person name="Haridas S."/>
            <person name="Kuo A."/>
            <person name="Salamov A."/>
            <person name="Ahrendt S.R."/>
            <person name="Lipzen A."/>
            <person name="Sullivan W."/>
            <person name="Andreopoulos W.B."/>
            <person name="Clum A."/>
            <person name="Lindquist E."/>
            <person name="Daum C."/>
            <person name="Ramamoorthy G.K."/>
            <person name="Gryganskyi A."/>
            <person name="Culley D."/>
            <person name="Magnuson J.K."/>
            <person name="James T.Y."/>
            <person name="O'Malley M.A."/>
            <person name="Stajich J.E."/>
            <person name="Spatafora J.W."/>
            <person name="Visel A."/>
            <person name="Grigoriev I.V."/>
        </authorList>
    </citation>
    <scope>NUCLEOTIDE SEQUENCE [LARGE SCALE GENOMIC DNA]</scope>
    <source>
        <strain evidence="1 2">NRRL 2496</strain>
    </source>
</reference>
<dbReference type="EMBL" id="MCGN01000002">
    <property type="protein sequence ID" value="ORZ01432.1"/>
    <property type="molecule type" value="Genomic_DNA"/>
</dbReference>
<organism evidence="1 2">
    <name type="scientific">Syncephalastrum racemosum</name>
    <name type="common">Filamentous fungus</name>
    <dbReference type="NCBI Taxonomy" id="13706"/>
    <lineage>
        <taxon>Eukaryota</taxon>
        <taxon>Fungi</taxon>
        <taxon>Fungi incertae sedis</taxon>
        <taxon>Mucoromycota</taxon>
        <taxon>Mucoromycotina</taxon>
        <taxon>Mucoromycetes</taxon>
        <taxon>Mucorales</taxon>
        <taxon>Syncephalastraceae</taxon>
        <taxon>Syncephalastrum</taxon>
    </lineage>
</organism>
<evidence type="ECO:0000313" key="2">
    <source>
        <dbReference type="Proteomes" id="UP000242180"/>
    </source>
</evidence>
<evidence type="ECO:0000313" key="1">
    <source>
        <dbReference type="EMBL" id="ORZ01432.1"/>
    </source>
</evidence>